<reference evidence="1 2" key="1">
    <citation type="submission" date="2023-04" db="EMBL/GenBank/DDBJ databases">
        <title>Genome of Basidiobolus ranarum AG-B5.</title>
        <authorList>
            <person name="Stajich J.E."/>
            <person name="Carter-House D."/>
            <person name="Gryganskyi A."/>
        </authorList>
    </citation>
    <scope>NUCLEOTIDE SEQUENCE [LARGE SCALE GENOMIC DNA]</scope>
    <source>
        <strain evidence="1 2">AG-B5</strain>
    </source>
</reference>
<protein>
    <recommendedName>
        <fullName evidence="3">Lectin</fullName>
    </recommendedName>
</protein>
<evidence type="ECO:0008006" key="3">
    <source>
        <dbReference type="Google" id="ProtNLM"/>
    </source>
</evidence>
<proteinExistence type="predicted"/>
<organism evidence="1 2">
    <name type="scientific">Basidiobolus ranarum</name>
    <dbReference type="NCBI Taxonomy" id="34480"/>
    <lineage>
        <taxon>Eukaryota</taxon>
        <taxon>Fungi</taxon>
        <taxon>Fungi incertae sedis</taxon>
        <taxon>Zoopagomycota</taxon>
        <taxon>Entomophthoromycotina</taxon>
        <taxon>Basidiobolomycetes</taxon>
        <taxon>Basidiobolales</taxon>
        <taxon>Basidiobolaceae</taxon>
        <taxon>Basidiobolus</taxon>
    </lineage>
</organism>
<comment type="caution">
    <text evidence="1">The sequence shown here is derived from an EMBL/GenBank/DDBJ whole genome shotgun (WGS) entry which is preliminary data.</text>
</comment>
<dbReference type="EMBL" id="JASJQH010007405">
    <property type="protein sequence ID" value="KAK9709520.1"/>
    <property type="molecule type" value="Genomic_DNA"/>
</dbReference>
<accession>A0ABR2VY76</accession>
<evidence type="ECO:0000313" key="1">
    <source>
        <dbReference type="EMBL" id="KAK9709520.1"/>
    </source>
</evidence>
<feature type="non-terminal residue" evidence="1">
    <location>
        <position position="1"/>
    </location>
</feature>
<sequence length="162" mass="17903">LLKAGWGPGKVVSVNGYKFTLPYWGKGKSDNWIEAGQKVKVTSVPGATRLGFLLSSDMGNFGGKFTIVYTDCTTQVERVGSTDWNWRIEVAPGNTVAIKGLAGNHGPRDLRIYTVEKDLDPSKEIAYVIFPTAKEIYDIHPYQKNIKGHIHVFALATKKIGY</sequence>
<gene>
    <name evidence="1" type="ORF">K7432_008991</name>
</gene>
<name>A0ABR2VY76_9FUNG</name>
<dbReference type="Proteomes" id="UP001479436">
    <property type="component" value="Unassembled WGS sequence"/>
</dbReference>
<evidence type="ECO:0000313" key="2">
    <source>
        <dbReference type="Proteomes" id="UP001479436"/>
    </source>
</evidence>
<keyword evidence="2" id="KW-1185">Reference proteome</keyword>